<dbReference type="AlphaFoldDB" id="A0A9D1RXQ6"/>
<evidence type="ECO:0000256" key="7">
    <source>
        <dbReference type="RuleBase" id="RU363037"/>
    </source>
</evidence>
<feature type="domain" description="Glutamyl/glutaminyl-tRNA synthetase class Ib catalytic" evidence="9">
    <location>
        <begin position="30"/>
        <end position="289"/>
    </location>
</feature>
<accession>A0A9D1RXQ6</accession>
<evidence type="ECO:0000256" key="1">
    <source>
        <dbReference type="ARBA" id="ARBA00022598"/>
    </source>
</evidence>
<evidence type="ECO:0000256" key="2">
    <source>
        <dbReference type="ARBA" id="ARBA00022723"/>
    </source>
</evidence>
<dbReference type="Pfam" id="PF00749">
    <property type="entry name" value="tRNA-synt_1c"/>
    <property type="match status" value="1"/>
</dbReference>
<dbReference type="GO" id="GO:0005524">
    <property type="term" value="F:ATP binding"/>
    <property type="evidence" value="ECO:0007669"/>
    <property type="project" value="UniProtKB-KW"/>
</dbReference>
<dbReference type="PANTHER" id="PTHR43311">
    <property type="entry name" value="GLUTAMATE--TRNA LIGASE"/>
    <property type="match status" value="1"/>
</dbReference>
<dbReference type="GO" id="GO:0006424">
    <property type="term" value="P:glutamyl-tRNA aminoacylation"/>
    <property type="evidence" value="ECO:0007669"/>
    <property type="project" value="TreeGrafter"/>
</dbReference>
<organism evidence="10 11">
    <name type="scientific">Candidatus Corynebacterium gallistercoris</name>
    <dbReference type="NCBI Taxonomy" id="2838530"/>
    <lineage>
        <taxon>Bacteria</taxon>
        <taxon>Bacillati</taxon>
        <taxon>Actinomycetota</taxon>
        <taxon>Actinomycetes</taxon>
        <taxon>Mycobacteriales</taxon>
        <taxon>Corynebacteriaceae</taxon>
        <taxon>Corynebacterium</taxon>
    </lineage>
</organism>
<dbReference type="InterPro" id="IPR020058">
    <property type="entry name" value="Glu/Gln-tRNA-synth_Ib_cat-dom"/>
</dbReference>
<dbReference type="InterPro" id="IPR014729">
    <property type="entry name" value="Rossmann-like_a/b/a_fold"/>
</dbReference>
<dbReference type="EMBL" id="DXFZ01000049">
    <property type="protein sequence ID" value="HIW95649.1"/>
    <property type="molecule type" value="Genomic_DNA"/>
</dbReference>
<evidence type="ECO:0000313" key="10">
    <source>
        <dbReference type="EMBL" id="HIW95649.1"/>
    </source>
</evidence>
<dbReference type="EC" id="6.1.1.-" evidence="10"/>
<feature type="region of interest" description="Disordered" evidence="8">
    <location>
        <begin position="1"/>
        <end position="37"/>
    </location>
</feature>
<keyword evidence="3 7" id="KW-0547">Nucleotide-binding</keyword>
<sequence>MSDANTTAQQAAETAQQRAATNATATGAGRYAPSPSGDLHLGNLRTAVLAYLFATSENRAFRMRIDDIDAQRSSTEAATRQLEDLAALGITWDEPVTTQQQTLPHYRAALKQLQDQGLTYECYCSRKDITEAQRAPHATPGIYPGTCRDLTPEQRQQRRDDLAERGRMWSVRLASHHKEWDVPERYQPTGTYRGEVDDMVLRRGGNIDPTSNDGAGGHADDFAYNLAVVVDDALAGVTQVVRGDDLLTSAPRQAYLAHLLGLQPVEYVHVPLVLGPEGKRLAKRDGAVTMREFPGGAAAVARWIADSLGDAVAVSGGDATPTPNDIMDQMAQTFAPEKLPLEAVTWRAGR</sequence>
<feature type="compositionally biased region" description="Basic and acidic residues" evidence="8">
    <location>
        <begin position="150"/>
        <end position="163"/>
    </location>
</feature>
<dbReference type="InterPro" id="IPR049940">
    <property type="entry name" value="GluQ/Sye"/>
</dbReference>
<evidence type="ECO:0000256" key="3">
    <source>
        <dbReference type="ARBA" id="ARBA00022741"/>
    </source>
</evidence>
<dbReference type="Gene3D" id="3.40.50.620">
    <property type="entry name" value="HUPs"/>
    <property type="match status" value="1"/>
</dbReference>
<dbReference type="PROSITE" id="PS00178">
    <property type="entry name" value="AA_TRNA_LIGASE_I"/>
    <property type="match status" value="1"/>
</dbReference>
<reference evidence="10" key="2">
    <citation type="submission" date="2021-04" db="EMBL/GenBank/DDBJ databases">
        <authorList>
            <person name="Gilroy R."/>
        </authorList>
    </citation>
    <scope>NUCLEOTIDE SEQUENCE</scope>
    <source>
        <strain evidence="10">4376</strain>
    </source>
</reference>
<dbReference type="GO" id="GO:0005829">
    <property type="term" value="C:cytosol"/>
    <property type="evidence" value="ECO:0007669"/>
    <property type="project" value="TreeGrafter"/>
</dbReference>
<evidence type="ECO:0000256" key="5">
    <source>
        <dbReference type="ARBA" id="ARBA00022840"/>
    </source>
</evidence>
<gene>
    <name evidence="10" type="primary">gluQRS</name>
    <name evidence="10" type="ORF">H9867_04070</name>
</gene>
<reference evidence="10" key="1">
    <citation type="journal article" date="2021" name="PeerJ">
        <title>Extensive microbial diversity within the chicken gut microbiome revealed by metagenomics and culture.</title>
        <authorList>
            <person name="Gilroy R."/>
            <person name="Ravi A."/>
            <person name="Getino M."/>
            <person name="Pursley I."/>
            <person name="Horton D.L."/>
            <person name="Alikhan N.F."/>
            <person name="Baker D."/>
            <person name="Gharbi K."/>
            <person name="Hall N."/>
            <person name="Watson M."/>
            <person name="Adriaenssens E.M."/>
            <person name="Foster-Nyarko E."/>
            <person name="Jarju S."/>
            <person name="Secka A."/>
            <person name="Antonio M."/>
            <person name="Oren A."/>
            <person name="Chaudhuri R.R."/>
            <person name="La Ragione R."/>
            <person name="Hildebrand F."/>
            <person name="Pallen M.J."/>
        </authorList>
    </citation>
    <scope>NUCLEOTIDE SEQUENCE</scope>
    <source>
        <strain evidence="10">4376</strain>
    </source>
</reference>
<keyword evidence="6 7" id="KW-0030">Aminoacyl-tRNA synthetase</keyword>
<dbReference type="SUPFAM" id="SSF52374">
    <property type="entry name" value="Nucleotidylyl transferase"/>
    <property type="match status" value="1"/>
</dbReference>
<keyword evidence="2" id="KW-0479">Metal-binding</keyword>
<evidence type="ECO:0000313" key="11">
    <source>
        <dbReference type="Proteomes" id="UP000824189"/>
    </source>
</evidence>
<name>A0A9D1RXQ6_9CORY</name>
<comment type="caution">
    <text evidence="10">The sequence shown here is derived from an EMBL/GenBank/DDBJ whole genome shotgun (WGS) entry which is preliminary data.</text>
</comment>
<keyword evidence="4" id="KW-0862">Zinc</keyword>
<keyword evidence="5 7" id="KW-0067">ATP-binding</keyword>
<feature type="region of interest" description="Disordered" evidence="8">
    <location>
        <begin position="136"/>
        <end position="163"/>
    </location>
</feature>
<evidence type="ECO:0000256" key="8">
    <source>
        <dbReference type="SAM" id="MobiDB-lite"/>
    </source>
</evidence>
<evidence type="ECO:0000259" key="9">
    <source>
        <dbReference type="Pfam" id="PF00749"/>
    </source>
</evidence>
<keyword evidence="7" id="KW-0648">Protein biosynthesis</keyword>
<dbReference type="NCBIfam" id="NF004315">
    <property type="entry name" value="PRK05710.1-4"/>
    <property type="match status" value="1"/>
</dbReference>
<dbReference type="PANTHER" id="PTHR43311:SF1">
    <property type="entry name" value="GLUTAMYL-Q TRNA(ASP) SYNTHETASE"/>
    <property type="match status" value="1"/>
</dbReference>
<dbReference type="PRINTS" id="PR00987">
    <property type="entry name" value="TRNASYNTHGLU"/>
</dbReference>
<keyword evidence="1 7" id="KW-0436">Ligase</keyword>
<comment type="similarity">
    <text evidence="7">Belongs to the class-I aminoacyl-tRNA synthetase family.</text>
</comment>
<dbReference type="InterPro" id="IPR001412">
    <property type="entry name" value="aa-tRNA-synth_I_CS"/>
</dbReference>
<proteinExistence type="inferred from homology"/>
<evidence type="ECO:0000256" key="4">
    <source>
        <dbReference type="ARBA" id="ARBA00022833"/>
    </source>
</evidence>
<protein>
    <submittedName>
        <fullName evidence="10">tRNA glutamyl-Q(34) synthetase GluQRS</fullName>
        <ecNumber evidence="10">6.1.1.-</ecNumber>
    </submittedName>
</protein>
<dbReference type="InterPro" id="IPR000924">
    <property type="entry name" value="Glu/Gln-tRNA-synth"/>
</dbReference>
<dbReference type="GO" id="GO:0004818">
    <property type="term" value="F:glutamate-tRNA ligase activity"/>
    <property type="evidence" value="ECO:0007669"/>
    <property type="project" value="TreeGrafter"/>
</dbReference>
<dbReference type="Proteomes" id="UP000824189">
    <property type="component" value="Unassembled WGS sequence"/>
</dbReference>
<evidence type="ECO:0000256" key="6">
    <source>
        <dbReference type="ARBA" id="ARBA00023146"/>
    </source>
</evidence>
<feature type="compositionally biased region" description="Low complexity" evidence="8">
    <location>
        <begin position="1"/>
        <end position="30"/>
    </location>
</feature>